<dbReference type="AlphaFoldDB" id="A0A6A5UIV6"/>
<dbReference type="Proteomes" id="UP000800035">
    <property type="component" value="Unassembled WGS sequence"/>
</dbReference>
<evidence type="ECO:0000313" key="2">
    <source>
        <dbReference type="EMBL" id="KAF1961007.1"/>
    </source>
</evidence>
<evidence type="ECO:0008006" key="4">
    <source>
        <dbReference type="Google" id="ProtNLM"/>
    </source>
</evidence>
<dbReference type="EMBL" id="ML976982">
    <property type="protein sequence ID" value="KAF1961007.1"/>
    <property type="molecule type" value="Genomic_DNA"/>
</dbReference>
<keyword evidence="3" id="KW-1185">Reference proteome</keyword>
<reference evidence="2" key="1">
    <citation type="journal article" date="2020" name="Stud. Mycol.">
        <title>101 Dothideomycetes genomes: a test case for predicting lifestyles and emergence of pathogens.</title>
        <authorList>
            <person name="Haridas S."/>
            <person name="Albert R."/>
            <person name="Binder M."/>
            <person name="Bloem J."/>
            <person name="Labutti K."/>
            <person name="Salamov A."/>
            <person name="Andreopoulos B."/>
            <person name="Baker S."/>
            <person name="Barry K."/>
            <person name="Bills G."/>
            <person name="Bluhm B."/>
            <person name="Cannon C."/>
            <person name="Castanera R."/>
            <person name="Culley D."/>
            <person name="Daum C."/>
            <person name="Ezra D."/>
            <person name="Gonzalez J."/>
            <person name="Henrissat B."/>
            <person name="Kuo A."/>
            <person name="Liang C."/>
            <person name="Lipzen A."/>
            <person name="Lutzoni F."/>
            <person name="Magnuson J."/>
            <person name="Mondo S."/>
            <person name="Nolan M."/>
            <person name="Ohm R."/>
            <person name="Pangilinan J."/>
            <person name="Park H.-J."/>
            <person name="Ramirez L."/>
            <person name="Alfaro M."/>
            <person name="Sun H."/>
            <person name="Tritt A."/>
            <person name="Yoshinaga Y."/>
            <person name="Zwiers L.-H."/>
            <person name="Turgeon B."/>
            <person name="Goodwin S."/>
            <person name="Spatafora J."/>
            <person name="Crous P."/>
            <person name="Grigoriev I."/>
        </authorList>
    </citation>
    <scope>NUCLEOTIDE SEQUENCE</scope>
    <source>
        <strain evidence="2">CBS 675.92</strain>
    </source>
</reference>
<dbReference type="SUPFAM" id="SSF81383">
    <property type="entry name" value="F-box domain"/>
    <property type="match status" value="1"/>
</dbReference>
<name>A0A6A5UIV6_9PLEO</name>
<evidence type="ECO:0000256" key="1">
    <source>
        <dbReference type="SAM" id="MobiDB-lite"/>
    </source>
</evidence>
<proteinExistence type="predicted"/>
<feature type="region of interest" description="Disordered" evidence="1">
    <location>
        <begin position="429"/>
        <end position="454"/>
    </location>
</feature>
<dbReference type="InterPro" id="IPR036047">
    <property type="entry name" value="F-box-like_dom_sf"/>
</dbReference>
<accession>A0A6A5UIV6</accession>
<sequence length="454" mass="50840">MATATLAGMPLELLVHIIANYLPTKDLGALRLTSKYFETALFDTFAKEFFAKKQFMLTTPSLSALIEISKHTALSKVVKHVILGLEKYDRNYVRFADIASSKAHRNGWVDQVRLLSSGRAGQMISEALRNLPNVTTIGLRDYAAQGRVREDNSRWRSYGAPSAERESGVRFPHTTTAFASDAFSLLLQSLADADKIVPSIEVILRHAGVGLDDSAFYIPPGSAKLPPVLDGMKQLLLTIDMNDKALINVLPAQDWDSEPLYLESFLLRTPSLNHLRLNFQMTDQDNAHHVLERLSSANNILPVLERLDFGMMTTTPDMLLKILSTFPELRHIGLWKLNLGDQGPLLTARWRDSNNNFNPWPEILRCTSITNKQLTGMMVGCLGLNNFPISMPIQLPQDKVSKEYTGGIATWLAEASDDLMMKWPEPVVTDDSFDEDLSDSDHSNEEYDEDTEDD</sequence>
<protein>
    <recommendedName>
        <fullName evidence="4">F-box domain-containing protein</fullName>
    </recommendedName>
</protein>
<dbReference type="OrthoDB" id="5279008at2759"/>
<dbReference type="SUPFAM" id="SSF52047">
    <property type="entry name" value="RNI-like"/>
    <property type="match status" value="1"/>
</dbReference>
<gene>
    <name evidence="2" type="ORF">CC80DRAFT_465449</name>
</gene>
<organism evidence="2 3">
    <name type="scientific">Byssothecium circinans</name>
    <dbReference type="NCBI Taxonomy" id="147558"/>
    <lineage>
        <taxon>Eukaryota</taxon>
        <taxon>Fungi</taxon>
        <taxon>Dikarya</taxon>
        <taxon>Ascomycota</taxon>
        <taxon>Pezizomycotina</taxon>
        <taxon>Dothideomycetes</taxon>
        <taxon>Pleosporomycetidae</taxon>
        <taxon>Pleosporales</taxon>
        <taxon>Massarineae</taxon>
        <taxon>Massarinaceae</taxon>
        <taxon>Byssothecium</taxon>
    </lineage>
</organism>
<evidence type="ECO:0000313" key="3">
    <source>
        <dbReference type="Proteomes" id="UP000800035"/>
    </source>
</evidence>